<evidence type="ECO:0000256" key="3">
    <source>
        <dbReference type="ARBA" id="ARBA00022692"/>
    </source>
</evidence>
<evidence type="ECO:0000313" key="8">
    <source>
        <dbReference type="Proteomes" id="UP001596030"/>
    </source>
</evidence>
<reference evidence="8" key="1">
    <citation type="journal article" date="2019" name="Int. J. Syst. Evol. Microbiol.">
        <title>The Global Catalogue of Microorganisms (GCM) 10K type strain sequencing project: providing services to taxonomists for standard genome sequencing and annotation.</title>
        <authorList>
            <consortium name="The Broad Institute Genomics Platform"/>
            <consortium name="The Broad Institute Genome Sequencing Center for Infectious Disease"/>
            <person name="Wu L."/>
            <person name="Ma J."/>
        </authorList>
    </citation>
    <scope>NUCLEOTIDE SEQUENCE [LARGE SCALE GENOMIC DNA]</scope>
    <source>
        <strain evidence="8">CGMCC 1.12121</strain>
    </source>
</reference>
<evidence type="ECO:0000256" key="2">
    <source>
        <dbReference type="ARBA" id="ARBA00022475"/>
    </source>
</evidence>
<name>A0ABV9D219_9GAMM</name>
<dbReference type="InterPro" id="IPR001123">
    <property type="entry name" value="LeuE-type"/>
</dbReference>
<feature type="transmembrane region" description="Helical" evidence="6">
    <location>
        <begin position="141"/>
        <end position="164"/>
    </location>
</feature>
<dbReference type="Proteomes" id="UP001596030">
    <property type="component" value="Unassembled WGS sequence"/>
</dbReference>
<evidence type="ECO:0000256" key="4">
    <source>
        <dbReference type="ARBA" id="ARBA00022989"/>
    </source>
</evidence>
<keyword evidence="4 6" id="KW-1133">Transmembrane helix</keyword>
<dbReference type="PANTHER" id="PTHR30086">
    <property type="entry name" value="ARGININE EXPORTER PROTEIN ARGO"/>
    <property type="match status" value="1"/>
</dbReference>
<protein>
    <submittedName>
        <fullName evidence="7">LysE family translocator</fullName>
    </submittedName>
</protein>
<organism evidence="7 8">
    <name type="scientific">Chromohalobacter sarecensis</name>
    <dbReference type="NCBI Taxonomy" id="245294"/>
    <lineage>
        <taxon>Bacteria</taxon>
        <taxon>Pseudomonadati</taxon>
        <taxon>Pseudomonadota</taxon>
        <taxon>Gammaproteobacteria</taxon>
        <taxon>Oceanospirillales</taxon>
        <taxon>Halomonadaceae</taxon>
        <taxon>Chromohalobacter</taxon>
    </lineage>
</organism>
<comment type="caution">
    <text evidence="7">The sequence shown here is derived from an EMBL/GenBank/DDBJ whole genome shotgun (WGS) entry which is preliminary data.</text>
</comment>
<dbReference type="Pfam" id="PF01810">
    <property type="entry name" value="LysE"/>
    <property type="match status" value="1"/>
</dbReference>
<keyword evidence="3 6" id="KW-0812">Transmembrane</keyword>
<dbReference type="EMBL" id="JBHSEU010000016">
    <property type="protein sequence ID" value="MFC4539068.1"/>
    <property type="molecule type" value="Genomic_DNA"/>
</dbReference>
<gene>
    <name evidence="7" type="ORF">ACFO0U_09810</name>
</gene>
<dbReference type="RefSeq" id="WP_246973690.1">
    <property type="nucleotide sequence ID" value="NZ_JAKGAN010000005.1"/>
</dbReference>
<sequence>MSSWLPFTLFAFVASITPGPTNLLILTQGSRRGWKRALPAVFGASLAAAMIVLVVGGGLANTLLAYPRVRQIMAMLGVIWLSWLAWKLYCSPPPTLANDASDRVPHFGALQAAGLQLVNPKTWMMALSVVSVFTDGASSTAHVAVLALIFGGVAVPCLASWALMGSGVARLFRTTRQWQWFNRGLALLLLGVAWWSLLMPGSATP</sequence>
<evidence type="ECO:0000313" key="7">
    <source>
        <dbReference type="EMBL" id="MFC4539068.1"/>
    </source>
</evidence>
<comment type="subcellular location">
    <subcellularLocation>
        <location evidence="1">Cell membrane</location>
        <topology evidence="1">Multi-pass membrane protein</topology>
    </subcellularLocation>
</comment>
<dbReference type="PANTHER" id="PTHR30086:SF20">
    <property type="entry name" value="ARGININE EXPORTER PROTEIN ARGO-RELATED"/>
    <property type="match status" value="1"/>
</dbReference>
<feature type="transmembrane region" description="Helical" evidence="6">
    <location>
        <begin position="39"/>
        <end position="60"/>
    </location>
</feature>
<evidence type="ECO:0000256" key="6">
    <source>
        <dbReference type="SAM" id="Phobius"/>
    </source>
</evidence>
<accession>A0ABV9D219</accession>
<evidence type="ECO:0000256" key="1">
    <source>
        <dbReference type="ARBA" id="ARBA00004651"/>
    </source>
</evidence>
<feature type="transmembrane region" description="Helical" evidence="6">
    <location>
        <begin position="185"/>
        <end position="203"/>
    </location>
</feature>
<evidence type="ECO:0000256" key="5">
    <source>
        <dbReference type="ARBA" id="ARBA00023136"/>
    </source>
</evidence>
<keyword evidence="2" id="KW-1003">Cell membrane</keyword>
<keyword evidence="8" id="KW-1185">Reference proteome</keyword>
<keyword evidence="5 6" id="KW-0472">Membrane</keyword>
<proteinExistence type="predicted"/>